<dbReference type="InterPro" id="IPR025410">
    <property type="entry name" value="Lant_dehyd"/>
</dbReference>
<proteinExistence type="predicted"/>
<dbReference type="GO" id="GO:0031179">
    <property type="term" value="P:peptide modification"/>
    <property type="evidence" value="ECO:0007669"/>
    <property type="project" value="InterPro"/>
</dbReference>
<feature type="binding site" evidence="1">
    <location>
        <position position="893"/>
    </location>
    <ligand>
        <name>Zn(2+)</name>
        <dbReference type="ChEBI" id="CHEBI:29105"/>
    </ligand>
</feature>
<dbReference type="PATRIC" id="fig|1429438.4.peg.4253"/>
<dbReference type="SMART" id="SM01260">
    <property type="entry name" value="LANC_like"/>
    <property type="match status" value="1"/>
</dbReference>
<keyword evidence="1" id="KW-0862">Zinc</keyword>
<dbReference type="PRINTS" id="PR01955">
    <property type="entry name" value="LANCFRANKIA"/>
</dbReference>
<sequence length="1023" mass="112108">MIYKPWENSAWLAEIRQRAASLSERSAIDSRVWRTQGLEEAWCQATELTQEDFTVRRQLEVCPPHSQQDWTAELTTLMNGIERAEPTHIYNPHVPFSDCLSRLAAVGLAGLPKDVAETEFLKRSTDTVRGALVQTLSSICGPTLMHEFALAQSSDIFSRLAARSPESTAAISDFNRNLDADQWSDLIGRYPCLGRLVVQTLRQFRTNLSCLVRDLAQDKEALAETLGTPAEFRIVGMGLSDAHDGGKSVSAIQLDHGPIVYHKPRPVGIEGVWQHICQILDDCGAPVQLRAPECLIRDGYGWSIGVEQKPCQGEEEATQFFYSAGVLICLLRQLSGLDFHSENLIASGADPVVVDLEGLFHPTLDIPDVSAENPLRERLLDSVIATGLLPTWLLGDSDMIADVSALGNASLSVVRGSVWQNVNTDAMRLIQAEQQLPERANTVYVGNVKQHSADWMPTILRGFRDAAEFWNRAGDKVLNQLPPTDDIIGRFLFRPTSRYARCIEVSLRPEKLQDGIARSLCYERMYTKFAPHQASSHYLALVADEIRQLERLDIPVFWHRLGSRDITSPNGTVLQGMATPALDDLDERKSVDTGFECSVIAGSLMCSGDPHTDLAEHVGSLSSDAPADNETCLDFALEMGEELISHSDSGKGLHWLGTSMLPGATRIQLSAIGDDLFSGRAGIALFFAALAAQSGEETWIQRTHSVLQPLRRCIETAEADSILDYRPCSMATGWSGVVYALSIISELLQEPIWRQLAATASRRITDSDMREDRAYDLLLGAAGTVVALCQLGTEEALHRAQIAASHIERSAVWPAADKCAWPTLANRPQTGFSHGQSGIAYALDRLDFCTVSATYRKTVRAAIAFEDDHLIEDGSNWQDLRFDTQGVVAGSWCHGAPGIALARVACSHLLPEAVEEAVRRGINVSVKHGRGSTDQACCGTSGRISQLLSAASYLGEEQHRNTALQFASKLISRGSHSQRYFENTHGFPFVPGLFQGAAGIGHTMLSCLDRGQYKGFLVFGSIS</sequence>
<dbReference type="CDD" id="cd04792">
    <property type="entry name" value="LanM-like"/>
    <property type="match status" value="1"/>
</dbReference>
<dbReference type="EMBL" id="AZHW01000643">
    <property type="protein sequence ID" value="ETW97600.1"/>
    <property type="molecule type" value="Genomic_DNA"/>
</dbReference>
<keyword evidence="4" id="KW-1185">Reference proteome</keyword>
<name>W4LIQ3_ENTF1</name>
<reference evidence="3 4" key="1">
    <citation type="journal article" date="2014" name="Nature">
        <title>An environmental bacterial taxon with a large and distinct metabolic repertoire.</title>
        <authorList>
            <person name="Wilson M.C."/>
            <person name="Mori T."/>
            <person name="Ruckert C."/>
            <person name="Uria A.R."/>
            <person name="Helf M.J."/>
            <person name="Takada K."/>
            <person name="Gernert C."/>
            <person name="Steffens U.A."/>
            <person name="Heycke N."/>
            <person name="Schmitt S."/>
            <person name="Rinke C."/>
            <person name="Helfrich E.J."/>
            <person name="Brachmann A.O."/>
            <person name="Gurgui C."/>
            <person name="Wakimoto T."/>
            <person name="Kracht M."/>
            <person name="Crusemann M."/>
            <person name="Hentschel U."/>
            <person name="Abe I."/>
            <person name="Matsunaga S."/>
            <person name="Kalinowski J."/>
            <person name="Takeyama H."/>
            <person name="Piel J."/>
        </authorList>
    </citation>
    <scope>NUCLEOTIDE SEQUENCE [LARGE SCALE GENOMIC DNA]</scope>
    <source>
        <strain evidence="4">TSY1</strain>
    </source>
</reference>
<dbReference type="InterPro" id="IPR017146">
    <property type="entry name" value="Lanti_2_LanM"/>
</dbReference>
<evidence type="ECO:0000313" key="3">
    <source>
        <dbReference type="EMBL" id="ETW97600.1"/>
    </source>
</evidence>
<evidence type="ECO:0000256" key="1">
    <source>
        <dbReference type="PIRSR" id="PIRSR607822-1"/>
    </source>
</evidence>
<dbReference type="HOGENOM" id="CLU_009398_0_0_7"/>
<dbReference type="SUPFAM" id="SSF158745">
    <property type="entry name" value="LanC-like"/>
    <property type="match status" value="1"/>
</dbReference>
<evidence type="ECO:0000313" key="4">
    <source>
        <dbReference type="Proteomes" id="UP000019141"/>
    </source>
</evidence>
<dbReference type="InterPro" id="IPR007822">
    <property type="entry name" value="LANC-like"/>
</dbReference>
<keyword evidence="1" id="KW-0479">Metal-binding</keyword>
<comment type="caution">
    <text evidence="3">The sequence shown here is derived from an EMBL/GenBank/DDBJ whole genome shotgun (WGS) entry which is preliminary data.</text>
</comment>
<dbReference type="GO" id="GO:0046872">
    <property type="term" value="F:metal ion binding"/>
    <property type="evidence" value="ECO:0007669"/>
    <property type="project" value="UniProtKB-KW"/>
</dbReference>
<feature type="binding site" evidence="1">
    <location>
        <position position="937"/>
    </location>
    <ligand>
        <name>Zn(2+)</name>
        <dbReference type="ChEBI" id="CHEBI:29105"/>
    </ligand>
</feature>
<dbReference type="InterPro" id="IPR012341">
    <property type="entry name" value="6hp_glycosidase-like_sf"/>
</dbReference>
<dbReference type="AlphaFoldDB" id="W4LIQ3"/>
<gene>
    <name evidence="3" type="ORF">ETSY1_21995</name>
</gene>
<protein>
    <recommendedName>
        <fullName evidence="2">Lantibiotic biosynthesis protein dehydration domain-containing protein</fullName>
    </recommendedName>
</protein>
<dbReference type="Pfam" id="PF05147">
    <property type="entry name" value="LANC_like"/>
    <property type="match status" value="1"/>
</dbReference>
<feature type="domain" description="Lantibiotic biosynthesis protein dehydration" evidence="2">
    <location>
        <begin position="190"/>
        <end position="558"/>
    </location>
</feature>
<organism evidence="3 4">
    <name type="scientific">Entotheonella factor</name>
    <dbReference type="NCBI Taxonomy" id="1429438"/>
    <lineage>
        <taxon>Bacteria</taxon>
        <taxon>Pseudomonadati</taxon>
        <taxon>Nitrospinota/Tectimicrobiota group</taxon>
        <taxon>Candidatus Tectimicrobiota</taxon>
        <taxon>Candidatus Entotheonellia</taxon>
        <taxon>Candidatus Entotheonellales</taxon>
        <taxon>Candidatus Entotheonellaceae</taxon>
        <taxon>Candidatus Entotheonella</taxon>
    </lineage>
</organism>
<dbReference type="Pfam" id="PF13575">
    <property type="entry name" value="DUF4135"/>
    <property type="match status" value="1"/>
</dbReference>
<dbReference type="Proteomes" id="UP000019141">
    <property type="component" value="Unassembled WGS sequence"/>
</dbReference>
<evidence type="ECO:0000259" key="2">
    <source>
        <dbReference type="Pfam" id="PF13575"/>
    </source>
</evidence>
<dbReference type="PIRSF" id="PIRSF037228">
    <property type="entry name" value="Lant_mod_RumM"/>
    <property type="match status" value="1"/>
</dbReference>
<accession>W4LIQ3</accession>
<dbReference type="PRINTS" id="PR01950">
    <property type="entry name" value="LANCSUPER"/>
</dbReference>
<dbReference type="Gene3D" id="1.50.10.10">
    <property type="match status" value="1"/>
</dbReference>
<dbReference type="GO" id="GO:0005975">
    <property type="term" value="P:carbohydrate metabolic process"/>
    <property type="evidence" value="ECO:0007669"/>
    <property type="project" value="InterPro"/>
</dbReference>
<dbReference type="NCBIfam" id="TIGR03897">
    <property type="entry name" value="lanti_2_LanM"/>
    <property type="match status" value="1"/>
</dbReference>